<keyword evidence="6" id="KW-0732">Signal</keyword>
<comment type="similarity">
    <text evidence="1">Belongs to the Gfo/Idh/MocA family.</text>
</comment>
<evidence type="ECO:0000256" key="3">
    <source>
        <dbReference type="ARBA" id="ARBA00038984"/>
    </source>
</evidence>
<evidence type="ECO:0000259" key="8">
    <source>
        <dbReference type="Pfam" id="PF22725"/>
    </source>
</evidence>
<feature type="chain" id="PRO_5044825205" description="D-xylose 1-dehydrogenase (NADP(+), D-xylono-1,5-lactone-forming)" evidence="6">
    <location>
        <begin position="22"/>
        <end position="375"/>
    </location>
</feature>
<feature type="domain" description="Gfo/Idh/MocA-like oxidoreductase N-terminal" evidence="7">
    <location>
        <begin position="29"/>
        <end position="147"/>
    </location>
</feature>
<organism evidence="9 10">
    <name type="scientific">Cyclotella cryptica</name>
    <dbReference type="NCBI Taxonomy" id="29204"/>
    <lineage>
        <taxon>Eukaryota</taxon>
        <taxon>Sar</taxon>
        <taxon>Stramenopiles</taxon>
        <taxon>Ochrophyta</taxon>
        <taxon>Bacillariophyta</taxon>
        <taxon>Coscinodiscophyceae</taxon>
        <taxon>Thalassiosirophycidae</taxon>
        <taxon>Stephanodiscales</taxon>
        <taxon>Stephanodiscaceae</taxon>
        <taxon>Cyclotella</taxon>
    </lineage>
</organism>
<evidence type="ECO:0000313" key="9">
    <source>
        <dbReference type="EMBL" id="KAL3801945.1"/>
    </source>
</evidence>
<evidence type="ECO:0000313" key="10">
    <source>
        <dbReference type="Proteomes" id="UP001516023"/>
    </source>
</evidence>
<keyword evidence="10" id="KW-1185">Reference proteome</keyword>
<sequence length="375" mass="41176">MTMRSSLLLVLFSLIVRSGSPLSIAKKPIRWGIVSAGRISADYVQAISLAEGAEATAVAARSPTAAAKFASQYKIPNVYNSYADLIHSSEVDVVYIGTIADQHVELTRDAILAGTPVVVEKPMALCAQDAEMLIHLAREKDVFLMEGMWTRCFPAMKKLRQILASDEIGRIIYIQGDFGYNMINNPPDDRIWLPTSGGITLDVGMYIAQFGRIAFPGGKVKHVHASGTMKNGVDCSVMATVTYECSENESDFVDQDGMMQFVLTGAANTEERLVLQGTKGRVIVDSPFHTPQRLRVLRDLGRGETSETVHNFPPPEDPYGKWNNPGSIGFVHQIHEVGNALRDGKKQCDCFTWDDSLEVAQILDEVLVQVRTGGR</sequence>
<name>A0ABD3QV71_9STRA</name>
<dbReference type="EC" id="1.1.1.179" evidence="3"/>
<comment type="caution">
    <text evidence="9">The sequence shown here is derived from an EMBL/GenBank/DDBJ whole genome shotgun (WGS) entry which is preliminary data.</text>
</comment>
<dbReference type="SUPFAM" id="SSF55347">
    <property type="entry name" value="Glyceraldehyde-3-phosphate dehydrogenase-like, C-terminal domain"/>
    <property type="match status" value="1"/>
</dbReference>
<dbReference type="Pfam" id="PF22725">
    <property type="entry name" value="GFO_IDH_MocA_C3"/>
    <property type="match status" value="1"/>
</dbReference>
<dbReference type="SUPFAM" id="SSF51735">
    <property type="entry name" value="NAD(P)-binding Rossmann-fold domains"/>
    <property type="match status" value="1"/>
</dbReference>
<keyword evidence="2" id="KW-0560">Oxidoreductase</keyword>
<dbReference type="Pfam" id="PF01408">
    <property type="entry name" value="GFO_IDH_MocA"/>
    <property type="match status" value="1"/>
</dbReference>
<dbReference type="InterPro" id="IPR055170">
    <property type="entry name" value="GFO_IDH_MocA-like_dom"/>
</dbReference>
<evidence type="ECO:0000256" key="6">
    <source>
        <dbReference type="SAM" id="SignalP"/>
    </source>
</evidence>
<evidence type="ECO:0000256" key="1">
    <source>
        <dbReference type="ARBA" id="ARBA00010928"/>
    </source>
</evidence>
<dbReference type="PANTHER" id="PTHR22604:SF105">
    <property type="entry name" value="TRANS-1,2-DIHYDROBENZENE-1,2-DIOL DEHYDROGENASE"/>
    <property type="match status" value="1"/>
</dbReference>
<dbReference type="EMBL" id="JABMIG020000023">
    <property type="protein sequence ID" value="KAL3801945.1"/>
    <property type="molecule type" value="Genomic_DNA"/>
</dbReference>
<reference evidence="9 10" key="1">
    <citation type="journal article" date="2020" name="G3 (Bethesda)">
        <title>Improved Reference Genome for Cyclotella cryptica CCMP332, a Model for Cell Wall Morphogenesis, Salinity Adaptation, and Lipid Production in Diatoms (Bacillariophyta).</title>
        <authorList>
            <person name="Roberts W.R."/>
            <person name="Downey K.M."/>
            <person name="Ruck E.C."/>
            <person name="Traller J.C."/>
            <person name="Alverson A.J."/>
        </authorList>
    </citation>
    <scope>NUCLEOTIDE SEQUENCE [LARGE SCALE GENOMIC DNA]</scope>
    <source>
        <strain evidence="9 10">CCMP332</strain>
    </source>
</reference>
<evidence type="ECO:0000256" key="5">
    <source>
        <dbReference type="ARBA" id="ARBA00049233"/>
    </source>
</evidence>
<dbReference type="Proteomes" id="UP001516023">
    <property type="component" value="Unassembled WGS sequence"/>
</dbReference>
<dbReference type="GO" id="GO:0047837">
    <property type="term" value="F:D-xylose 1-dehydrogenase (NADP+) activity"/>
    <property type="evidence" value="ECO:0007669"/>
    <property type="project" value="UniProtKB-EC"/>
</dbReference>
<gene>
    <name evidence="9" type="ORF">HJC23_010289</name>
</gene>
<proteinExistence type="inferred from homology"/>
<dbReference type="InterPro" id="IPR036291">
    <property type="entry name" value="NAD(P)-bd_dom_sf"/>
</dbReference>
<dbReference type="Gene3D" id="3.30.360.10">
    <property type="entry name" value="Dihydrodipicolinate Reductase, domain 2"/>
    <property type="match status" value="1"/>
</dbReference>
<evidence type="ECO:0000259" key="7">
    <source>
        <dbReference type="Pfam" id="PF01408"/>
    </source>
</evidence>
<dbReference type="InterPro" id="IPR000683">
    <property type="entry name" value="Gfo/Idh/MocA-like_OxRdtase_N"/>
</dbReference>
<protein>
    <recommendedName>
        <fullName evidence="3">D-xylose 1-dehydrogenase (NADP(+), D-xylono-1,5-lactone-forming)</fullName>
        <ecNumber evidence="3">1.1.1.179</ecNumber>
    </recommendedName>
    <alternativeName>
        <fullName evidence="4">D-xylose-NADP dehydrogenase</fullName>
    </alternativeName>
</protein>
<feature type="domain" description="GFO/IDH/MocA-like oxidoreductase" evidence="8">
    <location>
        <begin position="157"/>
        <end position="282"/>
    </location>
</feature>
<dbReference type="Gene3D" id="3.40.50.720">
    <property type="entry name" value="NAD(P)-binding Rossmann-like Domain"/>
    <property type="match status" value="1"/>
</dbReference>
<feature type="signal peptide" evidence="6">
    <location>
        <begin position="1"/>
        <end position="21"/>
    </location>
</feature>
<comment type="catalytic activity">
    <reaction evidence="5">
        <text>D-xylose + NADP(+) = D-xylono-1,5-lactone + NADPH + H(+)</text>
        <dbReference type="Rhea" id="RHEA:22000"/>
        <dbReference type="ChEBI" id="CHEBI:15378"/>
        <dbReference type="ChEBI" id="CHEBI:15867"/>
        <dbReference type="ChEBI" id="CHEBI:53455"/>
        <dbReference type="ChEBI" id="CHEBI:57783"/>
        <dbReference type="ChEBI" id="CHEBI:58349"/>
        <dbReference type="EC" id="1.1.1.179"/>
    </reaction>
</comment>
<evidence type="ECO:0000256" key="2">
    <source>
        <dbReference type="ARBA" id="ARBA00023002"/>
    </source>
</evidence>
<dbReference type="PANTHER" id="PTHR22604">
    <property type="entry name" value="OXIDOREDUCTASES"/>
    <property type="match status" value="1"/>
</dbReference>
<dbReference type="InterPro" id="IPR050984">
    <property type="entry name" value="Gfo/Idh/MocA_domain"/>
</dbReference>
<evidence type="ECO:0000256" key="4">
    <source>
        <dbReference type="ARBA" id="ARBA00042988"/>
    </source>
</evidence>
<dbReference type="AlphaFoldDB" id="A0ABD3QV71"/>
<accession>A0ABD3QV71</accession>